<dbReference type="AlphaFoldDB" id="A0AAV4N856"/>
<protein>
    <submittedName>
        <fullName evidence="1">Uncharacterized protein</fullName>
    </submittedName>
</protein>
<keyword evidence="2" id="KW-1185">Reference proteome</keyword>
<dbReference type="EMBL" id="BPLR01002952">
    <property type="protein sequence ID" value="GIX79589.1"/>
    <property type="molecule type" value="Genomic_DNA"/>
</dbReference>
<name>A0AAV4N856_CAEEX</name>
<sequence>METNHPPRCQTESAGMVPSCRPAFNYKAISGTDGPSRGRNATGRFPCSAGARLSARAHVCDTQVARQAEAATILSNKLSFLFFFFSPYPLKSVNGRQSSPCFLRLTLFW</sequence>
<gene>
    <name evidence="1" type="ORF">CEXT_51571</name>
</gene>
<dbReference type="Proteomes" id="UP001054945">
    <property type="component" value="Unassembled WGS sequence"/>
</dbReference>
<evidence type="ECO:0000313" key="1">
    <source>
        <dbReference type="EMBL" id="GIX79589.1"/>
    </source>
</evidence>
<proteinExistence type="predicted"/>
<organism evidence="1 2">
    <name type="scientific">Caerostris extrusa</name>
    <name type="common">Bark spider</name>
    <name type="synonym">Caerostris bankana</name>
    <dbReference type="NCBI Taxonomy" id="172846"/>
    <lineage>
        <taxon>Eukaryota</taxon>
        <taxon>Metazoa</taxon>
        <taxon>Ecdysozoa</taxon>
        <taxon>Arthropoda</taxon>
        <taxon>Chelicerata</taxon>
        <taxon>Arachnida</taxon>
        <taxon>Araneae</taxon>
        <taxon>Araneomorphae</taxon>
        <taxon>Entelegynae</taxon>
        <taxon>Araneoidea</taxon>
        <taxon>Araneidae</taxon>
        <taxon>Caerostris</taxon>
    </lineage>
</organism>
<evidence type="ECO:0000313" key="2">
    <source>
        <dbReference type="Proteomes" id="UP001054945"/>
    </source>
</evidence>
<reference evidence="1 2" key="1">
    <citation type="submission" date="2021-06" db="EMBL/GenBank/DDBJ databases">
        <title>Caerostris extrusa draft genome.</title>
        <authorList>
            <person name="Kono N."/>
            <person name="Arakawa K."/>
        </authorList>
    </citation>
    <scope>NUCLEOTIDE SEQUENCE [LARGE SCALE GENOMIC DNA]</scope>
</reference>
<accession>A0AAV4N856</accession>
<comment type="caution">
    <text evidence="1">The sequence shown here is derived from an EMBL/GenBank/DDBJ whole genome shotgun (WGS) entry which is preliminary data.</text>
</comment>